<dbReference type="FunFam" id="3.80.10.10:FF:001164">
    <property type="entry name" value="GH01279p"/>
    <property type="match status" value="1"/>
</dbReference>
<dbReference type="SUPFAM" id="SSF52058">
    <property type="entry name" value="L domain-like"/>
    <property type="match status" value="1"/>
</dbReference>
<feature type="chain" id="PRO_5035922930" evidence="5">
    <location>
        <begin position="26"/>
        <end position="678"/>
    </location>
</feature>
<keyword evidence="1" id="KW-0433">Leucine-rich repeat</keyword>
<dbReference type="PRINTS" id="PR00019">
    <property type="entry name" value="LEURICHRPT"/>
</dbReference>
<evidence type="ECO:0000313" key="7">
    <source>
        <dbReference type="Proteomes" id="UP000749559"/>
    </source>
</evidence>
<evidence type="ECO:0000256" key="5">
    <source>
        <dbReference type="SAM" id="SignalP"/>
    </source>
</evidence>
<feature type="region of interest" description="Disordered" evidence="3">
    <location>
        <begin position="532"/>
        <end position="559"/>
    </location>
</feature>
<keyword evidence="4" id="KW-0812">Transmembrane</keyword>
<dbReference type="PROSITE" id="PS51450">
    <property type="entry name" value="LRR"/>
    <property type="match status" value="2"/>
</dbReference>
<dbReference type="InterPro" id="IPR001611">
    <property type="entry name" value="Leu-rich_rpt"/>
</dbReference>
<dbReference type="InterPro" id="IPR026906">
    <property type="entry name" value="LRR_5"/>
</dbReference>
<dbReference type="Pfam" id="PF13855">
    <property type="entry name" value="LRR_8"/>
    <property type="match status" value="2"/>
</dbReference>
<evidence type="ECO:0000313" key="6">
    <source>
        <dbReference type="EMBL" id="CAH1802123.1"/>
    </source>
</evidence>
<proteinExistence type="predicted"/>
<protein>
    <submittedName>
        <fullName evidence="6">Uncharacterized protein</fullName>
    </submittedName>
</protein>
<keyword evidence="4" id="KW-0472">Membrane</keyword>
<evidence type="ECO:0000256" key="3">
    <source>
        <dbReference type="SAM" id="MobiDB-lite"/>
    </source>
</evidence>
<dbReference type="InterPro" id="IPR032675">
    <property type="entry name" value="LRR_dom_sf"/>
</dbReference>
<dbReference type="SMART" id="SM00369">
    <property type="entry name" value="LRR_TYP"/>
    <property type="match status" value="8"/>
</dbReference>
<reference evidence="6" key="1">
    <citation type="submission" date="2022-03" db="EMBL/GenBank/DDBJ databases">
        <authorList>
            <person name="Martin C."/>
        </authorList>
    </citation>
    <scope>NUCLEOTIDE SEQUENCE</scope>
</reference>
<evidence type="ECO:0000256" key="4">
    <source>
        <dbReference type="SAM" id="Phobius"/>
    </source>
</evidence>
<accession>A0A8S4Q5S9</accession>
<dbReference type="Proteomes" id="UP000749559">
    <property type="component" value="Unassembled WGS sequence"/>
</dbReference>
<dbReference type="AlphaFoldDB" id="A0A8S4Q5S9"/>
<comment type="caution">
    <text evidence="6">The sequence shown here is derived from an EMBL/GenBank/DDBJ whole genome shotgun (WGS) entry which is preliminary data.</text>
</comment>
<name>A0A8S4Q5S9_OWEFU</name>
<dbReference type="EMBL" id="CAIIXF020000012">
    <property type="protein sequence ID" value="CAH1802123.1"/>
    <property type="molecule type" value="Genomic_DNA"/>
</dbReference>
<feature type="signal peptide" evidence="5">
    <location>
        <begin position="1"/>
        <end position="25"/>
    </location>
</feature>
<gene>
    <name evidence="6" type="ORF">OFUS_LOCUS25837</name>
</gene>
<dbReference type="InterPro" id="IPR003591">
    <property type="entry name" value="Leu-rich_rpt_typical-subtyp"/>
</dbReference>
<dbReference type="Gene3D" id="3.80.10.10">
    <property type="entry name" value="Ribonuclease Inhibitor"/>
    <property type="match status" value="3"/>
</dbReference>
<keyword evidence="5" id="KW-0732">Signal</keyword>
<feature type="transmembrane region" description="Helical" evidence="4">
    <location>
        <begin position="563"/>
        <end position="588"/>
    </location>
</feature>
<evidence type="ECO:0000256" key="2">
    <source>
        <dbReference type="ARBA" id="ARBA00022737"/>
    </source>
</evidence>
<keyword evidence="7" id="KW-1185">Reference proteome</keyword>
<keyword evidence="4" id="KW-1133">Transmembrane helix</keyword>
<keyword evidence="2" id="KW-0677">Repeat</keyword>
<dbReference type="Pfam" id="PF13306">
    <property type="entry name" value="LRR_5"/>
    <property type="match status" value="1"/>
</dbReference>
<dbReference type="PANTHER" id="PTHR24366">
    <property type="entry name" value="IG(IMMUNOGLOBULIN) AND LRR(LEUCINE RICH REPEAT) DOMAINS"/>
    <property type="match status" value="1"/>
</dbReference>
<evidence type="ECO:0000256" key="1">
    <source>
        <dbReference type="ARBA" id="ARBA00022614"/>
    </source>
</evidence>
<sequence length="678" mass="76323">MNRGTRTSVVVPLLLLTLWTNTVLAQLPCNRSATHADILKCPDSVPTPRCDSYGNVTGCECYQDKRTNVTKINCRGAALTYIPHIVSNETWDELDFGMNLITSIPADSFNGVLVRHINFFGCLELQVIKKNAFRGASYVDFLELTRTGLETIEDYAFNGAGEMRIINMMSSKITSITQYAFEGMPFLNTTRLDFNSIQEIHPRAFSKLDNLLTLSLSNNQITQLPKGIFDGLSSLEYLKLAENGIEEISEGTFKHLNKLKILNLWKNKIQNVSGESFDGLSILERLNIKANYLTSLPFDLLEDLSSLEELDLSDNHLEAIPDKIFRIQQNMSFLLLANNGLKDVPTAIKQLKGLKEVDLMNNEIEQIGPFSFDGLNLKRIKIGTHKTGMNITDKSFCGIEKSLELLDFSFSKQLQLTGGCSFINIFNESRMLDEEWKLVEMWNSTVFCDCNFRDFQINSNCTNSTGDMLKPCRIRSFNQYYPQCHKHLSVMQKDWTGCANYTVNCTNVCYKEEEPTTVGNPTTDLTTVESNMTSETALKTTSKPATSPGENEGADSSDNSAQIAGIVSGSLGATIVIVLIICCVVYLLKKRIEALQQRPTIVYNNDLFDVNGSNQHAPIINEGYDGMDYYDTSQTPRKISRETKSWQMEADQHFQNKPHSPYCNNNSRFPWPFDSTKT</sequence>
<organism evidence="6 7">
    <name type="scientific">Owenia fusiformis</name>
    <name type="common">Polychaete worm</name>
    <dbReference type="NCBI Taxonomy" id="6347"/>
    <lineage>
        <taxon>Eukaryota</taxon>
        <taxon>Metazoa</taxon>
        <taxon>Spiralia</taxon>
        <taxon>Lophotrochozoa</taxon>
        <taxon>Annelida</taxon>
        <taxon>Polychaeta</taxon>
        <taxon>Sedentaria</taxon>
        <taxon>Canalipalpata</taxon>
        <taxon>Sabellida</taxon>
        <taxon>Oweniida</taxon>
        <taxon>Oweniidae</taxon>
        <taxon>Owenia</taxon>
    </lineage>
</organism>
<dbReference type="PANTHER" id="PTHR24366:SF170">
    <property type="entry name" value="RE50361P"/>
    <property type="match status" value="1"/>
</dbReference>